<accession>A0A4P9ZNH9</accession>
<protein>
    <submittedName>
        <fullName evidence="2">Uncharacterized protein</fullName>
    </submittedName>
</protein>
<feature type="chain" id="PRO_5020840147" evidence="1">
    <location>
        <begin position="25"/>
        <end position="309"/>
    </location>
</feature>
<keyword evidence="3" id="KW-1185">Reference proteome</keyword>
<evidence type="ECO:0000313" key="2">
    <source>
        <dbReference type="EMBL" id="RKP34976.1"/>
    </source>
</evidence>
<name>A0A4P9ZNH9_9FUNG</name>
<dbReference type="AlphaFoldDB" id="A0A4P9ZNH9"/>
<reference evidence="3" key="1">
    <citation type="journal article" date="2018" name="Nat. Microbiol.">
        <title>Leveraging single-cell genomics to expand the fungal tree of life.</title>
        <authorList>
            <person name="Ahrendt S.R."/>
            <person name="Quandt C.A."/>
            <person name="Ciobanu D."/>
            <person name="Clum A."/>
            <person name="Salamov A."/>
            <person name="Andreopoulos B."/>
            <person name="Cheng J.F."/>
            <person name="Woyke T."/>
            <person name="Pelin A."/>
            <person name="Henrissat B."/>
            <person name="Reynolds N.K."/>
            <person name="Benny G.L."/>
            <person name="Smith M.E."/>
            <person name="James T.Y."/>
            <person name="Grigoriev I.V."/>
        </authorList>
    </citation>
    <scope>NUCLEOTIDE SEQUENCE [LARGE SCALE GENOMIC DNA]</scope>
    <source>
        <strain evidence="3">RSA 468</strain>
    </source>
</reference>
<proteinExistence type="predicted"/>
<dbReference type="Proteomes" id="UP000268162">
    <property type="component" value="Unassembled WGS sequence"/>
</dbReference>
<evidence type="ECO:0000313" key="3">
    <source>
        <dbReference type="Proteomes" id="UP000268162"/>
    </source>
</evidence>
<gene>
    <name evidence="2" type="ORF">BJ085DRAFT_27387</name>
</gene>
<sequence length="309" mass="34234">MFIHAPSLKWIALSLSLMIVSSNGASIQSQGESVSQLAKSVSLKINGPSPTDCEQLSELADYFRVPYIGSQPEPRVIDWSKLSDDQKSQNFPLLWCAPQKPLDSLAYIEGIQWLLDSQEDRLVDVWANQVNTNTPNVKLDTVTLEKYIGKTLSKQVLLAIVADPKSHNSLEQVLTKSLGMDIDRSALLAVLNNLPLSISRTSTLGENLLGYKYHMQKMLAFCAGLLGYSRAKLILDHLFKDTEKEVPEPELKSLDNQACRKIGHFDEDEVLPFTKAQKSFTVWLIDDGIGQSLIGGWASTIANLFTGRG</sequence>
<feature type="signal peptide" evidence="1">
    <location>
        <begin position="1"/>
        <end position="24"/>
    </location>
</feature>
<organism evidence="2 3">
    <name type="scientific">Dimargaris cristalligena</name>
    <dbReference type="NCBI Taxonomy" id="215637"/>
    <lineage>
        <taxon>Eukaryota</taxon>
        <taxon>Fungi</taxon>
        <taxon>Fungi incertae sedis</taxon>
        <taxon>Zoopagomycota</taxon>
        <taxon>Kickxellomycotina</taxon>
        <taxon>Dimargaritomycetes</taxon>
        <taxon>Dimargaritales</taxon>
        <taxon>Dimargaritaceae</taxon>
        <taxon>Dimargaris</taxon>
    </lineage>
</organism>
<dbReference type="EMBL" id="ML003002">
    <property type="protein sequence ID" value="RKP34976.1"/>
    <property type="molecule type" value="Genomic_DNA"/>
</dbReference>
<keyword evidence="1" id="KW-0732">Signal</keyword>
<evidence type="ECO:0000256" key="1">
    <source>
        <dbReference type="SAM" id="SignalP"/>
    </source>
</evidence>